<keyword evidence="2" id="KW-0472">Membrane</keyword>
<reference evidence="3 4" key="1">
    <citation type="submission" date="2024-08" db="EMBL/GenBank/DDBJ databases">
        <authorList>
            <person name="Lu H."/>
        </authorList>
    </citation>
    <scope>NUCLEOTIDE SEQUENCE [LARGE SCALE GENOMIC DNA]</scope>
    <source>
        <strain evidence="3 4">BYS87W</strain>
    </source>
</reference>
<dbReference type="RefSeq" id="WP_394382298.1">
    <property type="nucleotide sequence ID" value="NZ_JBIGIB010000001.1"/>
</dbReference>
<evidence type="ECO:0000313" key="3">
    <source>
        <dbReference type="EMBL" id="MFG6466161.1"/>
    </source>
</evidence>
<gene>
    <name evidence="3" type="ORF">ACG01O_06040</name>
</gene>
<feature type="transmembrane region" description="Helical" evidence="2">
    <location>
        <begin position="12"/>
        <end position="40"/>
    </location>
</feature>
<keyword evidence="4" id="KW-1185">Reference proteome</keyword>
<comment type="caution">
    <text evidence="3">The sequence shown here is derived from an EMBL/GenBank/DDBJ whole genome shotgun (WGS) entry which is preliminary data.</text>
</comment>
<proteinExistence type="predicted"/>
<feature type="region of interest" description="Disordered" evidence="1">
    <location>
        <begin position="75"/>
        <end position="100"/>
    </location>
</feature>
<sequence>MAVFRTLLRLAVIVAGAVVGLALFLLAALAFVVFAVVRLLTGRKPDLTFRVNRNPWASRSQPAGDVVDVEAREVAEPGVASAPTPATRTAALPLRGPEQG</sequence>
<accession>A0ABW7GW14</accession>
<feature type="compositionally biased region" description="Low complexity" evidence="1">
    <location>
        <begin position="82"/>
        <end position="100"/>
    </location>
</feature>
<keyword evidence="2" id="KW-1133">Transmembrane helix</keyword>
<dbReference type="EMBL" id="JBIGIB010000001">
    <property type="protein sequence ID" value="MFG6466161.1"/>
    <property type="molecule type" value="Genomic_DNA"/>
</dbReference>
<dbReference type="Proteomes" id="UP001606303">
    <property type="component" value="Unassembled WGS sequence"/>
</dbReference>
<evidence type="ECO:0000313" key="4">
    <source>
        <dbReference type="Proteomes" id="UP001606303"/>
    </source>
</evidence>
<keyword evidence="2" id="KW-0812">Transmembrane</keyword>
<evidence type="ECO:0000256" key="1">
    <source>
        <dbReference type="SAM" id="MobiDB-lite"/>
    </source>
</evidence>
<evidence type="ECO:0000256" key="2">
    <source>
        <dbReference type="SAM" id="Phobius"/>
    </source>
</evidence>
<name>A0ABW7GW14_9BURK</name>
<organism evidence="3 4">
    <name type="scientific">Pelomonas baiyunensis</name>
    <dbReference type="NCBI Taxonomy" id="3299026"/>
    <lineage>
        <taxon>Bacteria</taxon>
        <taxon>Pseudomonadati</taxon>
        <taxon>Pseudomonadota</taxon>
        <taxon>Betaproteobacteria</taxon>
        <taxon>Burkholderiales</taxon>
        <taxon>Sphaerotilaceae</taxon>
        <taxon>Roseateles</taxon>
    </lineage>
</organism>
<protein>
    <submittedName>
        <fullName evidence="3">Uncharacterized protein</fullName>
    </submittedName>
</protein>